<evidence type="ECO:0000256" key="5">
    <source>
        <dbReference type="SAM" id="Phobius"/>
    </source>
</evidence>
<comment type="similarity">
    <text evidence="2">Belongs to the drug/metabolite transporter (DMT) superfamily. Plant drug/metabolite exporter (P-DME) (TC 2.A.7.4) family.</text>
</comment>
<dbReference type="SUPFAM" id="SSF103481">
    <property type="entry name" value="Multidrug resistance efflux transporter EmrE"/>
    <property type="match status" value="1"/>
</dbReference>
<sequence>MELPKREMLEDFAVIGGLVGVQVVYAGNALVLSYLMSVGLNPLSLVVYSAFATFIVLTPLSFYFERVTLFQSLFLMGIEKTSPAIATAMPNLAPGLIFIIACSFRLEKVNISCMYSQVKIIGTLLCVVGAVVMSLLHSTTEKSSKLSEIIFNEEKIVGCLYLLAAVFTLSSNVVLQATTLVDFPAPISLCAITSIIGVFLTMIVEFLQNHKFDTGWPNLSLRDIVFYSLLGGSVSGLCVSFNGWAMKKRGPVLVSMFSPIGTVCSVILSVMTLGESISIGSLCGMCLMFTGLYFVLWAKGKEGFQVGETLEPEPEPELENDVEKPLLGILFTDVEESLSINMRVGKNSDALDKNNFTEVTHIWNKPEQLKLEWNKLERKEWISLGETNIEMARKRVEEGGGARGGREGDGSPCTQITCNIEAKKMVMGRHITEINRVWLHVACLSFSLHQLTDAFVCFWKDCKALIFASMEKHKCKLCSRRFSSGRALGGHMRSHLATLPIPPKTPQHSDRTDPVSSSSSSSSSEEEEEGEEQRSEGEEKALAYGLRENPKRSFRLADPEFSFAVDAGSVVQDRESETESRNPTRRRSKRAWKLGVPNQGLDLKKPKLGKSETTESPTEPEPVSSVSNTWPEEDIAMCLVMLSRDTWTRSDEDQDIKDEEERSVDETCKKVFSSFEASPVEKVVNKASKKKIKACFEDESNPENGGNVKIYECPFCSRVFRSGQALGGHKRSHLLNNSTTTTAAAAAAASANSEKFQNGVIDLNLPAPPEDYAFKEKEMRAEMAKPWPMIESINRKGALPYSSTRRIKTTRIVGSQAGHDGPRHVTGFM</sequence>
<dbReference type="InterPro" id="IPR037185">
    <property type="entry name" value="EmrE-like"/>
</dbReference>
<dbReference type="GO" id="GO:0016020">
    <property type="term" value="C:membrane"/>
    <property type="evidence" value="ECO:0007669"/>
    <property type="project" value="InterPro"/>
</dbReference>
<accession>A5AIF4</accession>
<protein>
    <recommendedName>
        <fullName evidence="6">C2H2-type domain-containing protein</fullName>
    </recommendedName>
</protein>
<feature type="region of interest" description="Disordered" evidence="4">
    <location>
        <begin position="494"/>
        <end position="540"/>
    </location>
</feature>
<feature type="transmembrane region" description="Helical" evidence="5">
    <location>
        <begin position="12"/>
        <end position="36"/>
    </location>
</feature>
<dbReference type="PROSITE" id="PS50157">
    <property type="entry name" value="ZINC_FINGER_C2H2_2"/>
    <property type="match status" value="2"/>
</dbReference>
<dbReference type="PANTHER" id="PTHR46326:SF2">
    <property type="entry name" value="ZINC FINGER PROTEIN ZAT1-RELATED"/>
    <property type="match status" value="1"/>
</dbReference>
<feature type="transmembrane region" description="Helical" evidence="5">
    <location>
        <begin position="84"/>
        <end position="106"/>
    </location>
</feature>
<name>A5AIF4_VITVI</name>
<reference evidence="7" key="1">
    <citation type="journal article" date="2007" name="PLoS ONE">
        <title>The first genome sequence of an elite grapevine cultivar (Pinot noir Vitis vinifera L.): coping with a highly heterozygous genome.</title>
        <authorList>
            <person name="Velasco R."/>
            <person name="Zharkikh A."/>
            <person name="Troggio M."/>
            <person name="Cartwright D.A."/>
            <person name="Cestaro A."/>
            <person name="Pruss D."/>
            <person name="Pindo M."/>
            <person name="FitzGerald L.M."/>
            <person name="Vezzulli S."/>
            <person name="Reid J."/>
            <person name="Malacarne G."/>
            <person name="Iliev D."/>
            <person name="Coppola G."/>
            <person name="Wardell B."/>
            <person name="Micheletti D."/>
            <person name="Macalma T."/>
            <person name="Facci M."/>
            <person name="Mitchell J.T."/>
            <person name="Perazzolli M."/>
            <person name="Eldredge G."/>
            <person name="Gatto P."/>
            <person name="Oyzerski R."/>
            <person name="Moretto M."/>
            <person name="Gutin N."/>
            <person name="Stefanini M."/>
            <person name="Chen Y."/>
            <person name="Segala C."/>
            <person name="Davenport C."/>
            <person name="Dematte L."/>
            <person name="Mraz A."/>
            <person name="Battilana J."/>
            <person name="Stormo K."/>
            <person name="Costa F."/>
            <person name="Tao Q."/>
            <person name="Si-Ammour A."/>
            <person name="Harkins T."/>
            <person name="Lackey A."/>
            <person name="Perbost C."/>
            <person name="Taillon B."/>
            <person name="Stella A."/>
            <person name="Solovyev V."/>
            <person name="Fawcett J.A."/>
            <person name="Sterck L."/>
            <person name="Vandepoele K."/>
            <person name="Grando S.M."/>
            <person name="Toppo S."/>
            <person name="Moser C."/>
            <person name="Lanchbury J."/>
            <person name="Bogden R."/>
            <person name="Skolnick M."/>
            <person name="Sgaramella V."/>
            <person name="Bhatnagar S.K."/>
            <person name="Fontana P."/>
            <person name="Gutin A."/>
            <person name="Van de Peer Y."/>
            <person name="Salamini F."/>
            <person name="Viola R."/>
        </authorList>
    </citation>
    <scope>NUCLEOTIDE SEQUENCE</scope>
</reference>
<feature type="domain" description="C2H2-type" evidence="6">
    <location>
        <begin position="473"/>
        <end position="500"/>
    </location>
</feature>
<dbReference type="GO" id="GO:0006355">
    <property type="term" value="P:regulation of DNA-templated transcription"/>
    <property type="evidence" value="ECO:0007669"/>
    <property type="project" value="InterPro"/>
</dbReference>
<feature type="transmembrane region" description="Helical" evidence="5">
    <location>
        <begin position="187"/>
        <end position="204"/>
    </location>
</feature>
<evidence type="ECO:0000259" key="6">
    <source>
        <dbReference type="PROSITE" id="PS50157"/>
    </source>
</evidence>
<feature type="transmembrane region" description="Helical" evidence="5">
    <location>
        <begin position="277"/>
        <end position="296"/>
    </location>
</feature>
<evidence type="ECO:0000256" key="3">
    <source>
        <dbReference type="PROSITE-ProRule" id="PRU00042"/>
    </source>
</evidence>
<feature type="transmembrane region" description="Helical" evidence="5">
    <location>
        <begin position="43"/>
        <end position="64"/>
    </location>
</feature>
<dbReference type="GO" id="GO:0008270">
    <property type="term" value="F:zinc ion binding"/>
    <property type="evidence" value="ECO:0007669"/>
    <property type="project" value="UniProtKB-KW"/>
</dbReference>
<feature type="transmembrane region" description="Helical" evidence="5">
    <location>
        <begin position="224"/>
        <end position="245"/>
    </location>
</feature>
<evidence type="ECO:0000256" key="2">
    <source>
        <dbReference type="ARBA" id="ARBA00007635"/>
    </source>
</evidence>
<feature type="transmembrane region" description="Helical" evidence="5">
    <location>
        <begin position="252"/>
        <end position="271"/>
    </location>
</feature>
<dbReference type="InterPro" id="IPR044303">
    <property type="entry name" value="ZAT1/4/9"/>
</dbReference>
<keyword evidence="3" id="KW-0862">Zinc</keyword>
<keyword evidence="5" id="KW-0472">Membrane</keyword>
<feature type="compositionally biased region" description="Low complexity" evidence="4">
    <location>
        <begin position="614"/>
        <end position="627"/>
    </location>
</feature>
<dbReference type="Pfam" id="PF13912">
    <property type="entry name" value="zf-C2H2_6"/>
    <property type="match status" value="2"/>
</dbReference>
<dbReference type="InterPro" id="IPR000620">
    <property type="entry name" value="EamA_dom"/>
</dbReference>
<dbReference type="InterPro" id="IPR013087">
    <property type="entry name" value="Znf_C2H2_type"/>
</dbReference>
<dbReference type="InterPro" id="IPR036236">
    <property type="entry name" value="Znf_C2H2_sf"/>
</dbReference>
<dbReference type="AlphaFoldDB" id="A5AIF4"/>
<dbReference type="EMBL" id="AM427487">
    <property type="protein sequence ID" value="CAN66783.1"/>
    <property type="molecule type" value="Genomic_DNA"/>
</dbReference>
<keyword evidence="5" id="KW-1133">Transmembrane helix</keyword>
<dbReference type="ExpressionAtlas" id="A5AIF4">
    <property type="expression patterns" value="baseline and differential"/>
</dbReference>
<feature type="region of interest" description="Disordered" evidence="4">
    <location>
        <begin position="569"/>
        <end position="628"/>
    </location>
</feature>
<dbReference type="SUPFAM" id="SSF57667">
    <property type="entry name" value="beta-beta-alpha zinc fingers"/>
    <property type="match status" value="1"/>
</dbReference>
<feature type="transmembrane region" description="Helical" evidence="5">
    <location>
        <begin position="118"/>
        <end position="136"/>
    </location>
</feature>
<feature type="compositionally biased region" description="Basic and acidic residues" evidence="4">
    <location>
        <begin position="602"/>
        <end position="613"/>
    </location>
</feature>
<feature type="compositionally biased region" description="Basic residues" evidence="4">
    <location>
        <begin position="583"/>
        <end position="592"/>
    </location>
</feature>
<evidence type="ECO:0000256" key="1">
    <source>
        <dbReference type="ARBA" id="ARBA00004141"/>
    </source>
</evidence>
<dbReference type="SMART" id="SM00355">
    <property type="entry name" value="ZnF_C2H2"/>
    <property type="match status" value="2"/>
</dbReference>
<evidence type="ECO:0000313" key="7">
    <source>
        <dbReference type="EMBL" id="CAN66783.1"/>
    </source>
</evidence>
<gene>
    <name evidence="7" type="ORF">VITISV_013510</name>
</gene>
<evidence type="ECO:0000256" key="4">
    <source>
        <dbReference type="SAM" id="MobiDB-lite"/>
    </source>
</evidence>
<keyword evidence="3" id="KW-0863">Zinc-finger</keyword>
<feature type="compositionally biased region" description="Basic and acidic residues" evidence="4">
    <location>
        <begin position="572"/>
        <end position="582"/>
    </location>
</feature>
<dbReference type="PROSITE" id="PS00028">
    <property type="entry name" value="ZINC_FINGER_C2H2_1"/>
    <property type="match status" value="2"/>
</dbReference>
<organism evidence="7">
    <name type="scientific">Vitis vinifera</name>
    <name type="common">Grape</name>
    <dbReference type="NCBI Taxonomy" id="29760"/>
    <lineage>
        <taxon>Eukaryota</taxon>
        <taxon>Viridiplantae</taxon>
        <taxon>Streptophyta</taxon>
        <taxon>Embryophyta</taxon>
        <taxon>Tracheophyta</taxon>
        <taxon>Spermatophyta</taxon>
        <taxon>Magnoliopsida</taxon>
        <taxon>eudicotyledons</taxon>
        <taxon>Gunneridae</taxon>
        <taxon>Pentapetalae</taxon>
        <taxon>rosids</taxon>
        <taxon>Vitales</taxon>
        <taxon>Vitaceae</taxon>
        <taxon>Viteae</taxon>
        <taxon>Vitis</taxon>
    </lineage>
</organism>
<feature type="domain" description="C2H2-type" evidence="6">
    <location>
        <begin position="711"/>
        <end position="738"/>
    </location>
</feature>
<comment type="subcellular location">
    <subcellularLocation>
        <location evidence="1">Membrane</location>
        <topology evidence="1">Multi-pass membrane protein</topology>
    </subcellularLocation>
</comment>
<keyword evidence="5" id="KW-0812">Transmembrane</keyword>
<dbReference type="PANTHER" id="PTHR46326">
    <property type="entry name" value="ZINC FINGER PROTEIN ZAT1-RELATED"/>
    <property type="match status" value="1"/>
</dbReference>
<proteinExistence type="inferred from homology"/>
<dbReference type="Pfam" id="PF00892">
    <property type="entry name" value="EamA"/>
    <property type="match status" value="1"/>
</dbReference>
<feature type="transmembrane region" description="Helical" evidence="5">
    <location>
        <begin position="156"/>
        <end position="175"/>
    </location>
</feature>
<keyword evidence="3" id="KW-0479">Metal-binding</keyword>